<dbReference type="Proteomes" id="UP001223586">
    <property type="component" value="Unassembled WGS sequence"/>
</dbReference>
<keyword evidence="3" id="KW-1185">Reference proteome</keyword>
<dbReference type="RefSeq" id="WP_307226804.1">
    <property type="nucleotide sequence ID" value="NZ_JAUSTT010000003.1"/>
</dbReference>
<proteinExistence type="predicted"/>
<gene>
    <name evidence="2" type="ORF">J2S08_000761</name>
</gene>
<dbReference type="Gene3D" id="1.10.1740.10">
    <property type="match status" value="1"/>
</dbReference>
<sequence>MKIDDHNFIKEIKNGNTKALDFIIDHYSNLVFKIVGNVLNTGLYLQYIEECSNDVFLLVWNNIESLDEGKGNFKYWIAAISKYRAIDYKRRLFKQNNVSQKKKSLKIVQSFTLIRR</sequence>
<keyword evidence="2" id="KW-0804">Transcription</keyword>
<dbReference type="InterPro" id="IPR013325">
    <property type="entry name" value="RNA_pol_sigma_r2"/>
</dbReference>
<dbReference type="GO" id="GO:0000428">
    <property type="term" value="C:DNA-directed RNA polymerase complex"/>
    <property type="evidence" value="ECO:0007669"/>
    <property type="project" value="UniProtKB-KW"/>
</dbReference>
<evidence type="ECO:0000313" key="3">
    <source>
        <dbReference type="Proteomes" id="UP001223586"/>
    </source>
</evidence>
<protein>
    <submittedName>
        <fullName evidence="2">DNA-directed RNA polymerase specialized sigma24 family protein</fullName>
    </submittedName>
</protein>
<dbReference type="InterPro" id="IPR007627">
    <property type="entry name" value="RNA_pol_sigma70_r2"/>
</dbReference>
<evidence type="ECO:0000259" key="1">
    <source>
        <dbReference type="Pfam" id="PF04542"/>
    </source>
</evidence>
<name>A0ABT9WNZ6_9BACI</name>
<comment type="caution">
    <text evidence="2">The sequence shown here is derived from an EMBL/GenBank/DDBJ whole genome shotgun (WGS) entry which is preliminary data.</text>
</comment>
<feature type="domain" description="RNA polymerase sigma-70 region 2" evidence="1">
    <location>
        <begin position="24"/>
        <end position="91"/>
    </location>
</feature>
<keyword evidence="2" id="KW-0240">DNA-directed RNA polymerase</keyword>
<dbReference type="EMBL" id="JAUSTT010000003">
    <property type="protein sequence ID" value="MDQ0174927.1"/>
    <property type="molecule type" value="Genomic_DNA"/>
</dbReference>
<reference evidence="2 3" key="1">
    <citation type="submission" date="2023-07" db="EMBL/GenBank/DDBJ databases">
        <title>Genomic Encyclopedia of Type Strains, Phase IV (KMG-IV): sequencing the most valuable type-strain genomes for metagenomic binning, comparative biology and taxonomic classification.</title>
        <authorList>
            <person name="Goeker M."/>
        </authorList>
    </citation>
    <scope>NUCLEOTIDE SEQUENCE [LARGE SCALE GENOMIC DNA]</scope>
    <source>
        <strain evidence="2 3">DSM 23837</strain>
    </source>
</reference>
<organism evidence="2 3">
    <name type="scientific">Bacillus chungangensis</name>
    <dbReference type="NCBI Taxonomy" id="587633"/>
    <lineage>
        <taxon>Bacteria</taxon>
        <taxon>Bacillati</taxon>
        <taxon>Bacillota</taxon>
        <taxon>Bacilli</taxon>
        <taxon>Bacillales</taxon>
        <taxon>Bacillaceae</taxon>
        <taxon>Bacillus</taxon>
    </lineage>
</organism>
<accession>A0ABT9WNZ6</accession>
<evidence type="ECO:0000313" key="2">
    <source>
        <dbReference type="EMBL" id="MDQ0174927.1"/>
    </source>
</evidence>
<dbReference type="SUPFAM" id="SSF88946">
    <property type="entry name" value="Sigma2 domain of RNA polymerase sigma factors"/>
    <property type="match status" value="1"/>
</dbReference>
<dbReference type="Pfam" id="PF04542">
    <property type="entry name" value="Sigma70_r2"/>
    <property type="match status" value="1"/>
</dbReference>